<dbReference type="HOGENOM" id="CLU_144121_1_0_5"/>
<feature type="transmembrane region" description="Helical" evidence="1">
    <location>
        <begin position="6"/>
        <end position="23"/>
    </location>
</feature>
<accession>M1NTT5</accession>
<proteinExistence type="predicted"/>
<evidence type="ECO:0008006" key="4">
    <source>
        <dbReference type="Google" id="ProtNLM"/>
    </source>
</evidence>
<dbReference type="EMBL" id="CP003123">
    <property type="protein sequence ID" value="AGF74723.1"/>
    <property type="molecule type" value="Genomic_DNA"/>
</dbReference>
<dbReference type="eggNOG" id="COG5462">
    <property type="taxonomic scope" value="Bacteria"/>
</dbReference>
<evidence type="ECO:0000256" key="1">
    <source>
        <dbReference type="SAM" id="Phobius"/>
    </source>
</evidence>
<reference evidence="2 3" key="1">
    <citation type="journal article" date="2013" name="PLoS Genet.">
        <title>A gene transfer agent and a dynamic repertoire of secretion systems hold the keys to the explosive radiation of the emerging pathogen Bartonella.</title>
        <authorList>
            <person name="Guy L."/>
            <person name="Nystedt B."/>
            <person name="Toft C."/>
            <person name="Zaremba-Niedzwiedzka K."/>
            <person name="Berglund E.C."/>
            <person name="Granberg F."/>
            <person name="Naslund K."/>
            <person name="Eriksson A.S."/>
            <person name="Andersson S.G."/>
        </authorList>
    </citation>
    <scope>NUCLEOTIDE SEQUENCE [LARGE SCALE GENOMIC DNA]</scope>
    <source>
        <strain evidence="2 3">Aust/NH1</strain>
    </source>
</reference>
<dbReference type="PATRIC" id="fig|1094489.3.peg.1023"/>
<name>M1NTT5_BARAA</name>
<keyword evidence="3" id="KW-1185">Reference proteome</keyword>
<dbReference type="STRING" id="1094489.BAnh1_08470"/>
<keyword evidence="1" id="KW-1133">Transmembrane helix</keyword>
<evidence type="ECO:0000313" key="2">
    <source>
        <dbReference type="EMBL" id="AGF74723.1"/>
    </source>
</evidence>
<sequence>MVMFRTLDVILVVIMICMAGLTYKVKCDVQKQIGEVHRIEREIAAEKDMVNLFYAEWAVMIEPSRMEKLAKRYQKELNLEMIQPRQVVELRDIPLGWHDQIGELIKQNSFIAGKISPLNNHVSHINRVVQRGAR</sequence>
<keyword evidence="1" id="KW-0812">Transmembrane</keyword>
<organism evidence="2 3">
    <name type="scientific">Bartonella australis (strain Aust/NH1)</name>
    <dbReference type="NCBI Taxonomy" id="1094489"/>
    <lineage>
        <taxon>Bacteria</taxon>
        <taxon>Pseudomonadati</taxon>
        <taxon>Pseudomonadota</taxon>
        <taxon>Alphaproteobacteria</taxon>
        <taxon>Hyphomicrobiales</taxon>
        <taxon>Bartonellaceae</taxon>
        <taxon>Bartonella</taxon>
    </lineage>
</organism>
<protein>
    <recommendedName>
        <fullName evidence="4">Cell division protein FtsL</fullName>
    </recommendedName>
</protein>
<dbReference type="OrthoDB" id="7165680at2"/>
<dbReference type="AlphaFoldDB" id="M1NTT5"/>
<dbReference type="KEGG" id="baus:BAnh1_08470"/>
<dbReference type="Proteomes" id="UP000011729">
    <property type="component" value="Chromosome"/>
</dbReference>
<gene>
    <name evidence="2" type="ordered locus">BAnh1_08470</name>
</gene>
<keyword evidence="1" id="KW-0472">Membrane</keyword>
<dbReference type="RefSeq" id="WP_015398230.1">
    <property type="nucleotide sequence ID" value="NC_020300.1"/>
</dbReference>
<evidence type="ECO:0000313" key="3">
    <source>
        <dbReference type="Proteomes" id="UP000011729"/>
    </source>
</evidence>